<name>A0A6J5LJ96_9CAUD</name>
<organism evidence="1">
    <name type="scientific">uncultured Caudovirales phage</name>
    <dbReference type="NCBI Taxonomy" id="2100421"/>
    <lineage>
        <taxon>Viruses</taxon>
        <taxon>Duplodnaviria</taxon>
        <taxon>Heunggongvirae</taxon>
        <taxon>Uroviricota</taxon>
        <taxon>Caudoviricetes</taxon>
        <taxon>Peduoviridae</taxon>
        <taxon>Maltschvirus</taxon>
        <taxon>Maltschvirus maltsch</taxon>
    </lineage>
</organism>
<reference evidence="1" key="1">
    <citation type="submission" date="2020-04" db="EMBL/GenBank/DDBJ databases">
        <authorList>
            <person name="Chiriac C."/>
            <person name="Salcher M."/>
            <person name="Ghai R."/>
            <person name="Kavagutti S V."/>
        </authorList>
    </citation>
    <scope>NUCLEOTIDE SEQUENCE</scope>
</reference>
<gene>
    <name evidence="1" type="ORF">UFOVP257_170</name>
</gene>
<proteinExistence type="predicted"/>
<dbReference type="EMBL" id="LR796274">
    <property type="protein sequence ID" value="CAB4133393.1"/>
    <property type="molecule type" value="Genomic_DNA"/>
</dbReference>
<sequence length="139" mass="14943">MANITITVQSLLNTAVYDSYTIDNGQTIDQLKTAINAAKSFNSTWYDIVLNQHIAAGASTLASLGIVTGTVLRTHNKISRLATRQLRQEAKLALATLDRAASSEPRTTLTINDLPTKYSGDTVVNNPNTGGLVLGRPWS</sequence>
<evidence type="ECO:0000313" key="1">
    <source>
        <dbReference type="EMBL" id="CAB4133393.1"/>
    </source>
</evidence>
<accession>A0A6J5LJ96</accession>
<protein>
    <submittedName>
        <fullName evidence="1">Uncharacterized protein</fullName>
    </submittedName>
</protein>